<dbReference type="STRING" id="1714354.BLL40_06110"/>
<dbReference type="EMBL" id="MRWQ01000005">
    <property type="protein sequence ID" value="OKL37155.1"/>
    <property type="molecule type" value="Genomic_DNA"/>
</dbReference>
<accession>A0A1Q5P4G6</accession>
<organism evidence="1 2">
    <name type="scientific">Domibacillus mangrovi</name>
    <dbReference type="NCBI Taxonomy" id="1714354"/>
    <lineage>
        <taxon>Bacteria</taxon>
        <taxon>Bacillati</taxon>
        <taxon>Bacillota</taxon>
        <taxon>Bacilli</taxon>
        <taxon>Bacillales</taxon>
        <taxon>Bacillaceae</taxon>
        <taxon>Domibacillus</taxon>
    </lineage>
</organism>
<keyword evidence="2" id="KW-1185">Reference proteome</keyword>
<comment type="caution">
    <text evidence="1">The sequence shown here is derived from an EMBL/GenBank/DDBJ whole genome shotgun (WGS) entry which is preliminary data.</text>
</comment>
<evidence type="ECO:0008006" key="3">
    <source>
        <dbReference type="Google" id="ProtNLM"/>
    </source>
</evidence>
<dbReference type="Proteomes" id="UP000186524">
    <property type="component" value="Unassembled WGS sequence"/>
</dbReference>
<dbReference type="AlphaFoldDB" id="A0A1Q5P4G6"/>
<evidence type="ECO:0000313" key="1">
    <source>
        <dbReference type="EMBL" id="OKL37155.1"/>
    </source>
</evidence>
<name>A0A1Q5P4G6_9BACI</name>
<sequence length="621" mass="67922">MEVGQSEIQRGVRVQLRHNPIEMLNEGQVFAGKVMKRLPGQMAELAAFGQKITAQLEVPLQEGRRYFFQVASLKGTMQLKVLSDHVPMQRTPDQAAALLERLQIPITKESVVFTALAMETGQPLSKDSIQFVSAWLSKAGLKDGMEALRFMFTRHLPITENVFQALVSARTTESLTGKLVALQHALVKLGKVPEATNALNRLLGEPSSSGKTAASPLLNAKAVYLAAALSTGSLSEKVSVVQMLKQALNMPTSSGDVPEQLASIVKNNLTTNKSPVSIVAANIGEQPVAVKNSETTNNPSVQSVQMMKEMLVQLAGKPVTMETITSFKKAVFQSVPANHPDRAAFMQQVTKLTDQLTKGVPAANRQVASLFQLASSVAVTVPEQAAVRLGLLLGTDAWLFEEQQVPAHVSGKDVAIALRDAFQLLGIDHEAIMTSKNQPEAMQQNVKQELLKLMTETIPAPIREAAEQIVGRLNAQHILSVESGPIQQLVMQVPLQFAAFQGDVTIKWSGKKKSNGKIDADYCRVLFYVDMPNLKNTVIDMQVQNRIIHLNIVADAAPSSLKQMSINTMDRLKEALEEHGYRLSGVQFKQPSEEVSYSRGMKQPLAHVMDDEEYLGVDIRI</sequence>
<protein>
    <recommendedName>
        <fullName evidence="3">Flagellar hook-length control protein-like C-terminal domain-containing protein</fullName>
    </recommendedName>
</protein>
<reference evidence="1 2" key="1">
    <citation type="submission" date="2016-12" db="EMBL/GenBank/DDBJ databases">
        <title>Domibacillus sp. SAOS 44 whole genome sequencing.</title>
        <authorList>
            <person name="Verma A."/>
            <person name="Krishnamurthi S."/>
        </authorList>
    </citation>
    <scope>NUCLEOTIDE SEQUENCE [LARGE SCALE GENOMIC DNA]</scope>
    <source>
        <strain evidence="1 2">SAOS 44</strain>
    </source>
</reference>
<evidence type="ECO:0000313" key="2">
    <source>
        <dbReference type="Proteomes" id="UP000186524"/>
    </source>
</evidence>
<dbReference type="OrthoDB" id="2351076at2"/>
<proteinExistence type="predicted"/>
<gene>
    <name evidence="1" type="ORF">BLL40_06110</name>
</gene>
<dbReference type="RefSeq" id="WP_073711032.1">
    <property type="nucleotide sequence ID" value="NZ_MRWQ01000005.1"/>
</dbReference>